<dbReference type="PANTHER" id="PTHR40114">
    <property type="entry name" value="SLR0698 PROTEIN"/>
    <property type="match status" value="1"/>
</dbReference>
<dbReference type="RefSeq" id="WP_138349036.1">
    <property type="nucleotide sequence ID" value="NZ_SROY01000004.1"/>
</dbReference>
<name>A0A5R9PCG3_9GAMM</name>
<evidence type="ECO:0000313" key="3">
    <source>
        <dbReference type="EMBL" id="TLX21224.1"/>
    </source>
</evidence>
<dbReference type="STRING" id="1123377.GCA_000423885_00147"/>
<dbReference type="AlphaFoldDB" id="A0A5R9PCG3"/>
<dbReference type="EMBL" id="SROY01000004">
    <property type="protein sequence ID" value="TLX21224.1"/>
    <property type="molecule type" value="Genomic_DNA"/>
</dbReference>
<dbReference type="Proteomes" id="UP000308508">
    <property type="component" value="Unassembled WGS sequence"/>
</dbReference>
<dbReference type="SMART" id="SM01118">
    <property type="entry name" value="CYTH"/>
    <property type="match status" value="1"/>
</dbReference>
<feature type="active site" description="Proton acceptor" evidence="1">
    <location>
        <position position="30"/>
    </location>
</feature>
<dbReference type="Gene3D" id="2.40.320.10">
    <property type="entry name" value="Hypothetical Protein Pfu-838710-001"/>
    <property type="match status" value="1"/>
</dbReference>
<evidence type="ECO:0000256" key="1">
    <source>
        <dbReference type="PIRSR" id="PIRSR016487-1"/>
    </source>
</evidence>
<dbReference type="InterPro" id="IPR033469">
    <property type="entry name" value="CYTH-like_dom_sf"/>
</dbReference>
<protein>
    <submittedName>
        <fullName evidence="3">CYTH domain-containing protein</fullName>
    </submittedName>
</protein>
<comment type="caution">
    <text evidence="3">The sequence shown here is derived from an EMBL/GenBank/DDBJ whole genome shotgun (WGS) entry which is preliminary data.</text>
</comment>
<gene>
    <name evidence="3" type="ORF">E5S66_09735</name>
</gene>
<accession>A0A5R9PCG3</accession>
<feature type="domain" description="CYTH" evidence="2">
    <location>
        <begin position="2"/>
        <end position="155"/>
    </location>
</feature>
<evidence type="ECO:0000259" key="2">
    <source>
        <dbReference type="PROSITE" id="PS51707"/>
    </source>
</evidence>
<evidence type="ECO:0000313" key="4">
    <source>
        <dbReference type="Proteomes" id="UP000308508"/>
    </source>
</evidence>
<reference evidence="3 4" key="1">
    <citation type="submission" date="2019-04" db="EMBL/GenBank/DDBJ databases">
        <authorList>
            <person name="Grouzdev D.S."/>
            <person name="Nazina T.N."/>
        </authorList>
    </citation>
    <scope>NUCLEOTIDE SEQUENCE [LARGE SCALE GENOMIC DNA]</scope>
    <source>
        <strain evidence="3 4">SHC 3-19</strain>
    </source>
</reference>
<dbReference type="InterPro" id="IPR012042">
    <property type="entry name" value="NeuTTM/CthTTM-like"/>
</dbReference>
<dbReference type="PANTHER" id="PTHR40114:SF1">
    <property type="entry name" value="SLR0698 PROTEIN"/>
    <property type="match status" value="1"/>
</dbReference>
<organism evidence="3 4">
    <name type="scientific">Thermomonas fusca</name>
    <dbReference type="NCBI Taxonomy" id="215690"/>
    <lineage>
        <taxon>Bacteria</taxon>
        <taxon>Pseudomonadati</taxon>
        <taxon>Pseudomonadota</taxon>
        <taxon>Gammaproteobacteria</taxon>
        <taxon>Lysobacterales</taxon>
        <taxon>Lysobacteraceae</taxon>
        <taxon>Thermomonas</taxon>
    </lineage>
</organism>
<proteinExistence type="predicted"/>
<dbReference type="CDD" id="cd07891">
    <property type="entry name" value="CYTH-like_CthTTM-like_1"/>
    <property type="match status" value="1"/>
</dbReference>
<sequence length="175" mass="19587">MGIEIERKFLPRGDGWRAAAHKVVPMAQGYLNDLALVDSGAMRASVRVRIEGDAAFLNIKSRELGTTRQEFEYPVPVVEARALLKLCVGGLVEKNRHYVEHAGHLWEVDEFLGDNAGLVVAEIELAGEDETFAQPDWVGAEATHAARYYNLALASRPFSQWRDDERQAHDLMEGR</sequence>
<dbReference type="Pfam" id="PF01928">
    <property type="entry name" value="CYTH"/>
    <property type="match status" value="1"/>
</dbReference>
<dbReference type="SUPFAM" id="SSF55154">
    <property type="entry name" value="CYTH-like phosphatases"/>
    <property type="match status" value="1"/>
</dbReference>
<dbReference type="PROSITE" id="PS51707">
    <property type="entry name" value="CYTH"/>
    <property type="match status" value="1"/>
</dbReference>
<dbReference type="InterPro" id="IPR023577">
    <property type="entry name" value="CYTH_domain"/>
</dbReference>
<dbReference type="PIRSF" id="PIRSF016487">
    <property type="entry name" value="CYTH_UCP016487"/>
    <property type="match status" value="1"/>
</dbReference>
<keyword evidence="4" id="KW-1185">Reference proteome</keyword>